<feature type="compositionally biased region" description="Basic and acidic residues" evidence="1">
    <location>
        <begin position="189"/>
        <end position="207"/>
    </location>
</feature>
<evidence type="ECO:0000256" key="1">
    <source>
        <dbReference type="SAM" id="MobiDB-lite"/>
    </source>
</evidence>
<dbReference type="EMBL" id="RBNH01000001">
    <property type="protein sequence ID" value="RKO27651.1"/>
    <property type="molecule type" value="Genomic_DNA"/>
</dbReference>
<proteinExistence type="predicted"/>
<dbReference type="RefSeq" id="WP_147422482.1">
    <property type="nucleotide sequence ID" value="NZ_RBNH01000001.1"/>
</dbReference>
<sequence length="224" mass="24561">MGASNVTKVFTHWRHLSHREARALAFMANMALDADDPPVYFAGWSAVADALGLSDAASAKRMAMQTLAALRDAGAVVSSGQARMNVRAEYALALEHAFTFEPRGSGRGVTWVKIPRDVGRMHEKDTHQGVPKGHPQVHEKDTHQGVPKVQNRVSQKDTPRSTEEPQGGIPEEKQGGIPLISASSLTDAHASELQELEKRPSLEDERSRQLQALEERMAQERKAS</sequence>
<feature type="compositionally biased region" description="Basic and acidic residues" evidence="1">
    <location>
        <begin position="154"/>
        <end position="163"/>
    </location>
</feature>
<dbReference type="Proteomes" id="UP000273159">
    <property type="component" value="Unassembled WGS sequence"/>
</dbReference>
<accession>A0A3B0G159</accession>
<reference evidence="3" key="2">
    <citation type="submission" date="2018-10" db="EMBL/GenBank/DDBJ databases">
        <authorList>
            <person name="Wang Y."/>
            <person name="Wang J."/>
            <person name="Yang X."/>
            <person name="Wang Z."/>
            <person name="Huang Y."/>
        </authorList>
    </citation>
    <scope>NUCLEOTIDE SEQUENCE [LARGE SCALE GENOMIC DNA]</scope>
    <source>
        <strain evidence="3">J015</strain>
    </source>
</reference>
<gene>
    <name evidence="2" type="ORF">D7Z96_01640</name>
</gene>
<reference evidence="2 3" key="1">
    <citation type="submission" date="2018-10" db="EMBL/GenBank/DDBJ databases">
        <title>Genome-guide identification and characterization of bacteria that degrade polycyclic aromatic hydrocarbons and resist hexavalent chromium simultaneously.</title>
        <authorList>
            <person name="Feng H."/>
        </authorList>
    </citation>
    <scope>NUCLEOTIDE SEQUENCE [LARGE SCALE GENOMIC DNA]</scope>
    <source>
        <strain evidence="2 3">J015</strain>
    </source>
</reference>
<organism evidence="2 3">
    <name type="scientific">Pseudarthrobacter phenanthrenivorans</name>
    <name type="common">Arthrobacter phenanthrenivorans</name>
    <dbReference type="NCBI Taxonomy" id="361575"/>
    <lineage>
        <taxon>Bacteria</taxon>
        <taxon>Bacillati</taxon>
        <taxon>Actinomycetota</taxon>
        <taxon>Actinomycetes</taxon>
        <taxon>Micrococcales</taxon>
        <taxon>Micrococcaceae</taxon>
        <taxon>Pseudarthrobacter</taxon>
    </lineage>
</organism>
<dbReference type="AlphaFoldDB" id="A0A3B0G159"/>
<feature type="region of interest" description="Disordered" evidence="1">
    <location>
        <begin position="122"/>
        <end position="207"/>
    </location>
</feature>
<name>A0A3B0G159_PSEPS</name>
<protein>
    <submittedName>
        <fullName evidence="2">Uncharacterized protein</fullName>
    </submittedName>
</protein>
<comment type="caution">
    <text evidence="2">The sequence shown here is derived from an EMBL/GenBank/DDBJ whole genome shotgun (WGS) entry which is preliminary data.</text>
</comment>
<evidence type="ECO:0000313" key="3">
    <source>
        <dbReference type="Proteomes" id="UP000273159"/>
    </source>
</evidence>
<evidence type="ECO:0000313" key="2">
    <source>
        <dbReference type="EMBL" id="RKO27651.1"/>
    </source>
</evidence>